<proteinExistence type="predicted"/>
<evidence type="ECO:0000313" key="2">
    <source>
        <dbReference type="Proteomes" id="UP000784294"/>
    </source>
</evidence>
<gene>
    <name evidence="1" type="ORF">PXEA_LOCUS8257</name>
</gene>
<dbReference type="Proteomes" id="UP000784294">
    <property type="component" value="Unassembled WGS sequence"/>
</dbReference>
<sequence>MSEWRPASLEWKRIGKGQICLVGQPILKTFEASGSKLESRRVYSLLLGIFFWTETILNETLARRKMQPSPARMERFCEASATDVTQFDWNSFLKAG</sequence>
<comment type="caution">
    <text evidence="1">The sequence shown here is derived from an EMBL/GenBank/DDBJ whole genome shotgun (WGS) entry which is preliminary data.</text>
</comment>
<reference evidence="1" key="1">
    <citation type="submission" date="2018-11" db="EMBL/GenBank/DDBJ databases">
        <authorList>
            <consortium name="Pathogen Informatics"/>
        </authorList>
    </citation>
    <scope>NUCLEOTIDE SEQUENCE</scope>
</reference>
<dbReference type="AlphaFoldDB" id="A0A3S5CK29"/>
<evidence type="ECO:0000313" key="1">
    <source>
        <dbReference type="EMBL" id="VEL14817.1"/>
    </source>
</evidence>
<protein>
    <submittedName>
        <fullName evidence="1">Uncharacterized protein</fullName>
    </submittedName>
</protein>
<keyword evidence="2" id="KW-1185">Reference proteome</keyword>
<name>A0A3S5CK29_9PLAT</name>
<organism evidence="1 2">
    <name type="scientific">Protopolystoma xenopodis</name>
    <dbReference type="NCBI Taxonomy" id="117903"/>
    <lineage>
        <taxon>Eukaryota</taxon>
        <taxon>Metazoa</taxon>
        <taxon>Spiralia</taxon>
        <taxon>Lophotrochozoa</taxon>
        <taxon>Platyhelminthes</taxon>
        <taxon>Monogenea</taxon>
        <taxon>Polyopisthocotylea</taxon>
        <taxon>Polystomatidea</taxon>
        <taxon>Polystomatidae</taxon>
        <taxon>Protopolystoma</taxon>
    </lineage>
</organism>
<dbReference type="EMBL" id="CAAALY010022429">
    <property type="protein sequence ID" value="VEL14817.1"/>
    <property type="molecule type" value="Genomic_DNA"/>
</dbReference>
<accession>A0A3S5CK29</accession>